<proteinExistence type="predicted"/>
<dbReference type="Pfam" id="PF05239">
    <property type="entry name" value="PRC"/>
    <property type="match status" value="1"/>
</dbReference>
<dbReference type="PANTHER" id="PTHR36505:SF1">
    <property type="entry name" value="BLR1072 PROTEIN"/>
    <property type="match status" value="1"/>
</dbReference>
<keyword evidence="1" id="KW-0732">Signal</keyword>
<dbReference type="AlphaFoldDB" id="A0A1H8V1B7"/>
<dbReference type="STRING" id="406100.SAMN04488052_10913"/>
<feature type="signal peptide" evidence="1">
    <location>
        <begin position="1"/>
        <end position="25"/>
    </location>
</feature>
<accession>A0A1H8V1B7</accession>
<dbReference type="InterPro" id="IPR011033">
    <property type="entry name" value="PRC_barrel-like_sf"/>
</dbReference>
<dbReference type="Proteomes" id="UP000199657">
    <property type="component" value="Unassembled WGS sequence"/>
</dbReference>
<evidence type="ECO:0000313" key="3">
    <source>
        <dbReference type="EMBL" id="SEP08588.1"/>
    </source>
</evidence>
<dbReference type="OrthoDB" id="6366681at2"/>
<dbReference type="RefSeq" id="WP_091645444.1">
    <property type="nucleotide sequence ID" value="NZ_FOEG01000009.1"/>
</dbReference>
<organism evidence="3 4">
    <name type="scientific">Aquisalimonas asiatica</name>
    <dbReference type="NCBI Taxonomy" id="406100"/>
    <lineage>
        <taxon>Bacteria</taxon>
        <taxon>Pseudomonadati</taxon>
        <taxon>Pseudomonadota</taxon>
        <taxon>Gammaproteobacteria</taxon>
        <taxon>Chromatiales</taxon>
        <taxon>Ectothiorhodospiraceae</taxon>
        <taxon>Aquisalimonas</taxon>
    </lineage>
</organism>
<dbReference type="SUPFAM" id="SSF50346">
    <property type="entry name" value="PRC-barrel domain"/>
    <property type="match status" value="1"/>
</dbReference>
<name>A0A1H8V1B7_9GAMM</name>
<feature type="chain" id="PRO_5011628818" evidence="1">
    <location>
        <begin position="26"/>
        <end position="138"/>
    </location>
</feature>
<sequence length="138" mass="14908">MKKLTALTLAAALAPALALSSAAFAEDRDDMQAEAEHAGERYMSGKPSGAFYADDMIGKTVKHRGSDEDVGEIRDLVIGEDGRIVGVVVTTGGFLGLGGQDVGLGWDHLEHTMEDDESVFYVDMDEETLRNAPEYERD</sequence>
<keyword evidence="4" id="KW-1185">Reference proteome</keyword>
<dbReference type="PANTHER" id="PTHR36505">
    <property type="entry name" value="BLR1072 PROTEIN"/>
    <property type="match status" value="1"/>
</dbReference>
<dbReference type="Gene3D" id="2.30.30.240">
    <property type="entry name" value="PRC-barrel domain"/>
    <property type="match status" value="1"/>
</dbReference>
<protein>
    <submittedName>
        <fullName evidence="3">PRC-barrel domain-containing protein</fullName>
    </submittedName>
</protein>
<gene>
    <name evidence="3" type="ORF">SAMN04488052_10913</name>
</gene>
<feature type="domain" description="PRC-barrel" evidence="2">
    <location>
        <begin position="50"/>
        <end position="127"/>
    </location>
</feature>
<evidence type="ECO:0000256" key="1">
    <source>
        <dbReference type="SAM" id="SignalP"/>
    </source>
</evidence>
<evidence type="ECO:0000259" key="2">
    <source>
        <dbReference type="Pfam" id="PF05239"/>
    </source>
</evidence>
<reference evidence="3 4" key="1">
    <citation type="submission" date="2016-10" db="EMBL/GenBank/DDBJ databases">
        <authorList>
            <person name="de Groot N.N."/>
        </authorList>
    </citation>
    <scope>NUCLEOTIDE SEQUENCE [LARGE SCALE GENOMIC DNA]</scope>
    <source>
        <strain evidence="3 4">CGMCC 1.6291</strain>
    </source>
</reference>
<evidence type="ECO:0000313" key="4">
    <source>
        <dbReference type="Proteomes" id="UP000199657"/>
    </source>
</evidence>
<dbReference type="EMBL" id="FOEG01000009">
    <property type="protein sequence ID" value="SEP08588.1"/>
    <property type="molecule type" value="Genomic_DNA"/>
</dbReference>
<dbReference type="InterPro" id="IPR027275">
    <property type="entry name" value="PRC-brl_dom"/>
</dbReference>